<evidence type="ECO:0000256" key="7">
    <source>
        <dbReference type="SAM" id="Phobius"/>
    </source>
</evidence>
<protein>
    <recommendedName>
        <fullName evidence="6">alpha-1,2-Mannosidase</fullName>
        <ecNumber evidence="6">3.2.1.-</ecNumber>
    </recommendedName>
</protein>
<dbReference type="Pfam" id="PF01532">
    <property type="entry name" value="Glyco_hydro_47"/>
    <property type="match status" value="1"/>
</dbReference>
<dbReference type="GO" id="GO:0005783">
    <property type="term" value="C:endoplasmic reticulum"/>
    <property type="evidence" value="ECO:0007669"/>
    <property type="project" value="TreeGrafter"/>
</dbReference>
<dbReference type="InterPro" id="IPR001382">
    <property type="entry name" value="Glyco_hydro_47"/>
</dbReference>
<dbReference type="AlphaFoldDB" id="A0A812E9W9"/>
<feature type="transmembrane region" description="Helical" evidence="7">
    <location>
        <begin position="101"/>
        <end position="127"/>
    </location>
</feature>
<dbReference type="InterPro" id="IPR036026">
    <property type="entry name" value="Seven-hairpin_glycosidases"/>
</dbReference>
<organism evidence="8 9">
    <name type="scientific">Acanthosepion pharaonis</name>
    <name type="common">Pharaoh cuttlefish</name>
    <name type="synonym">Sepia pharaonis</name>
    <dbReference type="NCBI Taxonomy" id="158019"/>
    <lineage>
        <taxon>Eukaryota</taxon>
        <taxon>Metazoa</taxon>
        <taxon>Spiralia</taxon>
        <taxon>Lophotrochozoa</taxon>
        <taxon>Mollusca</taxon>
        <taxon>Cephalopoda</taxon>
        <taxon>Coleoidea</taxon>
        <taxon>Decapodiformes</taxon>
        <taxon>Sepiida</taxon>
        <taxon>Sepiina</taxon>
        <taxon>Sepiidae</taxon>
        <taxon>Acanthosepion</taxon>
    </lineage>
</organism>
<proteinExistence type="inferred from homology"/>
<comment type="cofactor">
    <cofactor evidence="1">
        <name>Ca(2+)</name>
        <dbReference type="ChEBI" id="CHEBI:29108"/>
    </cofactor>
</comment>
<comment type="caution">
    <text evidence="8">The sequence shown here is derived from an EMBL/GenBank/DDBJ whole genome shotgun (WGS) entry which is preliminary data.</text>
</comment>
<keyword evidence="7" id="KW-0812">Transmembrane</keyword>
<feature type="transmembrane region" description="Helical" evidence="7">
    <location>
        <begin position="61"/>
        <end position="81"/>
    </location>
</feature>
<dbReference type="SUPFAM" id="SSF48225">
    <property type="entry name" value="Seven-hairpin glycosidases"/>
    <property type="match status" value="1"/>
</dbReference>
<keyword evidence="4 6" id="KW-0378">Hydrolase</keyword>
<evidence type="ECO:0000256" key="4">
    <source>
        <dbReference type="ARBA" id="ARBA00022801"/>
    </source>
</evidence>
<evidence type="ECO:0000256" key="5">
    <source>
        <dbReference type="ARBA" id="ARBA00023157"/>
    </source>
</evidence>
<accession>A0A812E9W9</accession>
<dbReference type="GO" id="GO:0000139">
    <property type="term" value="C:Golgi membrane"/>
    <property type="evidence" value="ECO:0007669"/>
    <property type="project" value="TreeGrafter"/>
</dbReference>
<dbReference type="GO" id="GO:0004571">
    <property type="term" value="F:mannosyl-oligosaccharide 1,2-alpha-mannosidase activity"/>
    <property type="evidence" value="ECO:0007669"/>
    <property type="project" value="InterPro"/>
</dbReference>
<dbReference type="Proteomes" id="UP000597762">
    <property type="component" value="Unassembled WGS sequence"/>
</dbReference>
<sequence length="349" mass="39229">MQYLHKFSFLAGNLLFQMDTTSQHIFQMNSFHFSSSLANSFVFTFFFSLSSHFSLSSTPHFDSLFFASSLLFTGFSLSFPLKSPFFLVLPTKFSLSFLTLFPSLIPSSLCHSPSLLFLTLLLFLPLYFTLPSSLFYSSFLSILLFLPLYFTLPSSLFYSSFSCHFCFSFSPPRFLPPFTLSPTHLSFASFFLATLPFFLLPFSPLQPFHLSSFLYNFTALLGAMIVDYLLFSGAFQTHLLEIMSTEVSVFEANIRFLGGLLSAYALTGDQMFKEKAISVGNKLLPAFNTATGIPQSMINLKTGSTRNWGWASGGCSILAEFGSVHLEFIYLTNISGNPVYEKKVCHEYN</sequence>
<evidence type="ECO:0000256" key="1">
    <source>
        <dbReference type="ARBA" id="ARBA00001913"/>
    </source>
</evidence>
<dbReference type="EMBL" id="CAHIKZ030005086">
    <property type="protein sequence ID" value="CAE1319108.1"/>
    <property type="molecule type" value="Genomic_DNA"/>
</dbReference>
<dbReference type="InterPro" id="IPR050749">
    <property type="entry name" value="Glycosyl_Hydrolase_47"/>
</dbReference>
<feature type="transmembrane region" description="Helical" evidence="7">
    <location>
        <begin position="134"/>
        <end position="152"/>
    </location>
</feature>
<dbReference type="PANTHER" id="PTHR11742">
    <property type="entry name" value="MANNOSYL-OLIGOSACCHARIDE ALPHA-1,2-MANNOSIDASE-RELATED"/>
    <property type="match status" value="1"/>
</dbReference>
<gene>
    <name evidence="8" type="ORF">SPHA_69528</name>
</gene>
<keyword evidence="6 8" id="KW-0326">Glycosidase</keyword>
<feature type="transmembrane region" description="Helical" evidence="7">
    <location>
        <begin position="184"/>
        <end position="202"/>
    </location>
</feature>
<dbReference type="InterPro" id="IPR012341">
    <property type="entry name" value="6hp_glycosidase-like_sf"/>
</dbReference>
<dbReference type="OrthoDB" id="8118055at2759"/>
<dbReference type="PANTHER" id="PTHR11742:SF6">
    <property type="entry name" value="MANNOSYL-OLIGOSACCHARIDE ALPHA-1,2-MANNOSIDASE IA-RELATED"/>
    <property type="match status" value="1"/>
</dbReference>
<dbReference type="GO" id="GO:0005975">
    <property type="term" value="P:carbohydrate metabolic process"/>
    <property type="evidence" value="ECO:0007669"/>
    <property type="project" value="InterPro"/>
</dbReference>
<reference evidence="8" key="1">
    <citation type="submission" date="2021-01" db="EMBL/GenBank/DDBJ databases">
        <authorList>
            <person name="Li R."/>
            <person name="Bekaert M."/>
        </authorList>
    </citation>
    <scope>NUCLEOTIDE SEQUENCE</scope>
    <source>
        <strain evidence="8">Farmed</strain>
    </source>
</reference>
<keyword evidence="7" id="KW-0472">Membrane</keyword>
<keyword evidence="7" id="KW-1133">Transmembrane helix</keyword>
<dbReference type="EC" id="3.2.1.-" evidence="6"/>
<dbReference type="Gene3D" id="1.50.10.10">
    <property type="match status" value="1"/>
</dbReference>
<feature type="transmembrane region" description="Helical" evidence="7">
    <location>
        <begin position="31"/>
        <end position="49"/>
    </location>
</feature>
<evidence type="ECO:0000313" key="9">
    <source>
        <dbReference type="Proteomes" id="UP000597762"/>
    </source>
</evidence>
<comment type="pathway">
    <text evidence="2">Protein modification; protein glycosylation.</text>
</comment>
<keyword evidence="9" id="KW-1185">Reference proteome</keyword>
<keyword evidence="5" id="KW-1015">Disulfide bond</keyword>
<dbReference type="PRINTS" id="PR00747">
    <property type="entry name" value="GLYHDRLASE47"/>
</dbReference>
<comment type="similarity">
    <text evidence="3 6">Belongs to the glycosyl hydrolase 47 family.</text>
</comment>
<dbReference type="GO" id="GO:0005509">
    <property type="term" value="F:calcium ion binding"/>
    <property type="evidence" value="ECO:0007669"/>
    <property type="project" value="InterPro"/>
</dbReference>
<evidence type="ECO:0000313" key="8">
    <source>
        <dbReference type="EMBL" id="CAE1319108.1"/>
    </source>
</evidence>
<evidence type="ECO:0000256" key="6">
    <source>
        <dbReference type="RuleBase" id="RU361193"/>
    </source>
</evidence>
<name>A0A812E9W9_ACAPH</name>
<feature type="transmembrane region" description="Helical" evidence="7">
    <location>
        <begin position="214"/>
        <end position="235"/>
    </location>
</feature>
<evidence type="ECO:0000256" key="2">
    <source>
        <dbReference type="ARBA" id="ARBA00004922"/>
    </source>
</evidence>
<evidence type="ECO:0000256" key="3">
    <source>
        <dbReference type="ARBA" id="ARBA00007658"/>
    </source>
</evidence>